<dbReference type="RGD" id="402033004">
    <property type="gene designation" value="LOC134482684"/>
</dbReference>
<dbReference type="InterPro" id="IPR039509">
    <property type="entry name" value="SPATA31"/>
</dbReference>
<reference evidence="4" key="2">
    <citation type="submission" date="2025-08" db="UniProtKB">
        <authorList>
            <consortium name="Ensembl"/>
        </authorList>
    </citation>
    <scope>IDENTIFICATION</scope>
    <source>
        <strain evidence="4">Brown Norway</strain>
    </source>
</reference>
<feature type="compositionally biased region" description="Basic and acidic residues" evidence="2">
    <location>
        <begin position="79"/>
        <end position="91"/>
    </location>
</feature>
<name>A0A8I5ZRF6_RAT</name>
<gene>
    <name evidence="4 6" type="primary">LOC134482684</name>
</gene>
<dbReference type="KEGG" id="rno:134482684"/>
<dbReference type="PANTHER" id="PTHR21859:SF6">
    <property type="entry name" value="GENE MODEL 906, (NCBI)-RELATED"/>
    <property type="match status" value="1"/>
</dbReference>
<dbReference type="Pfam" id="PF14650">
    <property type="entry name" value="FAM75"/>
    <property type="match status" value="1"/>
</dbReference>
<dbReference type="GeneID" id="134482684"/>
<evidence type="ECO:0000259" key="3">
    <source>
        <dbReference type="Pfam" id="PF14650"/>
    </source>
</evidence>
<dbReference type="AlphaFoldDB" id="A0A8I5ZRF6"/>
<keyword evidence="5" id="KW-1185">Reference proteome</keyword>
<feature type="region of interest" description="Disordered" evidence="2">
    <location>
        <begin position="66"/>
        <end position="94"/>
    </location>
</feature>
<feature type="compositionally biased region" description="Basic residues" evidence="2">
    <location>
        <begin position="66"/>
        <end position="75"/>
    </location>
</feature>
<accession>A0A8I5ZRF6</accession>
<evidence type="ECO:0000313" key="4">
    <source>
        <dbReference type="Ensembl" id="ENSRNOP00000080964.1"/>
    </source>
</evidence>
<dbReference type="GeneTree" id="ENSGT00950000183043"/>
<dbReference type="Ensembl" id="ENSRNOT00000082199.3">
    <property type="protein sequence ID" value="ENSRNOP00000080964.1"/>
    <property type="gene ID" value="ENSRNOG00000061738.3"/>
</dbReference>
<reference evidence="4" key="3">
    <citation type="submission" date="2025-09" db="UniProtKB">
        <authorList>
            <consortium name="Ensembl"/>
        </authorList>
    </citation>
    <scope>IDENTIFICATION</scope>
    <source>
        <strain evidence="4">Brown Norway</strain>
    </source>
</reference>
<feature type="region of interest" description="Disordered" evidence="2">
    <location>
        <begin position="551"/>
        <end position="577"/>
    </location>
</feature>
<organism evidence="4 5">
    <name type="scientific">Rattus norvegicus</name>
    <name type="common">Rat</name>
    <dbReference type="NCBI Taxonomy" id="10116"/>
    <lineage>
        <taxon>Eukaryota</taxon>
        <taxon>Metazoa</taxon>
        <taxon>Chordata</taxon>
        <taxon>Craniata</taxon>
        <taxon>Vertebrata</taxon>
        <taxon>Euteleostomi</taxon>
        <taxon>Mammalia</taxon>
        <taxon>Eutheria</taxon>
        <taxon>Euarchontoglires</taxon>
        <taxon>Glires</taxon>
        <taxon>Rodentia</taxon>
        <taxon>Myomorpha</taxon>
        <taxon>Muroidea</taxon>
        <taxon>Muridae</taxon>
        <taxon>Murinae</taxon>
        <taxon>Rattus</taxon>
    </lineage>
</organism>
<evidence type="ECO:0000313" key="6">
    <source>
        <dbReference type="RGD" id="402033004"/>
    </source>
</evidence>
<feature type="compositionally biased region" description="Polar residues" evidence="2">
    <location>
        <begin position="697"/>
        <end position="714"/>
    </location>
</feature>
<evidence type="ECO:0000256" key="1">
    <source>
        <dbReference type="ARBA" id="ARBA00035009"/>
    </source>
</evidence>
<dbReference type="RefSeq" id="XP_063132946.1">
    <property type="nucleotide sequence ID" value="XM_063276876.1"/>
</dbReference>
<reference evidence="4" key="1">
    <citation type="submission" date="2024-01" db="EMBL/GenBank/DDBJ databases">
        <title>GRCr8: a new rat reference genome assembly contstructed from accurate long reads and long range scaffolding.</title>
        <authorList>
            <person name="Doris P.A."/>
            <person name="Kalbfleisch T."/>
            <person name="Li K."/>
            <person name="Howe K."/>
            <person name="Wood J."/>
        </authorList>
    </citation>
    <scope>NUCLEOTIDE SEQUENCE [LARGE SCALE GENOMIC DNA]</scope>
    <source>
        <strain evidence="4">Brown Norway</strain>
    </source>
</reference>
<dbReference type="AGR" id="RGD:402033004"/>
<comment type="similarity">
    <text evidence="1">Belongs to the SPATA31 family.</text>
</comment>
<sequence>MERLLNLMNSIIYSWVSPCTIDLAMDMSIAILCGAGLYFLLTPFLKNLPVSTCESEMDITEDVKRRQRKTKKKTATLKGCREDEKNVEETKTPSQPMNIEQLLQDSTPHPWWNPLQKMDHLPLFRVLSYLKFLEYLIHKEFSHIFWGISTLFSESVVATAHAVRSPSLAEQKTVRFRDAYRSGQAPSQAQGPPECSQEQPLPAQLVTPSLLAMTKAQLMQIFPSSTPIKTPPCFKRQAFGKARPTSDKGIQVSLSTENNAWQHGQYWNPTEGDDIQKHQAALMKPTQNLTLHSEAVRSGSIPWEHGQMAHKNEGPQNEGKESNIEQEQGTPITFLPSWRLAQLQGNFPTYSYYCKSRPLLCQSVQSSILDHKRYTWIKMTGTKPMEVPLREIIEKSEKHTTIKKGIGLGSKYLPCASGSTHRKWLNPRIPTLRSDELSDMNSTDDDSLHDSNTERKLALDITELPVKRRRKPYLQILEARDLTPPGSLASNIPQVVFPSSPIFDSKEEYYSKAAMILENLHHQDPGGTRVESASAARLESALCMHSAAEVQENQRAPQPDASHGPSKAHPDPLKRHLSSQQPDFCLQAQPQQNRTIQGSETGSLQQNTSTKIDKYLPWKGFQYVDSSQPCCRVIVLGQDETGPPSAAKPSNRVEVKEEPSAWTVSLGSSESHDGQAIGISARDIASLQPNKHPGHLQTPTLQPSEDSVQKPQSHSKIDLKSKEQAQPWPVRHDPDVPSTVHPAKVSLPSKHWMHSFQNTCQNPVNTLGLDDVSMRRHDRVETGEIYVPEEKLEVKDFKGSHPHEEKQITIRPRAISQGERLGRVSPSIPSSTQIKDTTKTWIPGKGEVTSKSSWNKISKTASKYGKVSKKYLGQGDSLENVLQTSGTEQIQEAVTKNKVLYNTVTQIQSLVNALAQILENTEEYRSKVLGCKVESLTSQLDDPSHTPVGMHDTIHSRAVNRLSCGHVSPEVNNYPFTYMGIEDQLQSGIDAQRACDQDLNQGGTAIGFDQLPMPEGNDLPSEYRGIGDKQESDLADQRAYDPDKITANVGMGCWPHSSLEGHNHSFGHREIEGKQLPGITHKAFDPHQSTKKGTGHDCFLRPKKNHPVKHRANDCLRTSVAAQQASDTT</sequence>
<evidence type="ECO:0000256" key="2">
    <source>
        <dbReference type="SAM" id="MobiDB-lite"/>
    </source>
</evidence>
<protein>
    <submittedName>
        <fullName evidence="4">Spermatogenesis-associated protein 31E1-like</fullName>
    </submittedName>
</protein>
<feature type="region of interest" description="Disordered" evidence="2">
    <location>
        <begin position="687"/>
        <end position="742"/>
    </location>
</feature>
<feature type="compositionally biased region" description="Basic and acidic residues" evidence="2">
    <location>
        <begin position="310"/>
        <end position="323"/>
    </location>
</feature>
<feature type="region of interest" description="Disordered" evidence="2">
    <location>
        <begin position="638"/>
        <end position="673"/>
    </location>
</feature>
<feature type="region of interest" description="Disordered" evidence="2">
    <location>
        <begin position="180"/>
        <end position="200"/>
    </location>
</feature>
<dbReference type="Proteomes" id="UP000002494">
    <property type="component" value="Chromosome 17"/>
</dbReference>
<feature type="domain" description="SPATA31" evidence="3">
    <location>
        <begin position="127"/>
        <end position="364"/>
    </location>
</feature>
<proteinExistence type="inferred from homology"/>
<feature type="region of interest" description="Disordered" evidence="2">
    <location>
        <begin position="303"/>
        <end position="325"/>
    </location>
</feature>
<evidence type="ECO:0000313" key="5">
    <source>
        <dbReference type="Proteomes" id="UP000002494"/>
    </source>
</evidence>
<dbReference type="PANTHER" id="PTHR21859">
    <property type="entry name" value="ACROSOME-SPECIFIC PROTEIN"/>
    <property type="match status" value="1"/>
</dbReference>